<sequence length="242" mass="26792">MPAKDCLSEHDALVELCSQFNDVDEATCLRFLRARKGSTKDAAAMLRKHLTWVSEYGPNAITQDSCVRAVQQGCWRAFGSQANTDDGESIGLLWVQLSLWRPSEYDAAEYTRMVVYFSERLPRLGPTHVVLFDMSGWKLSHGTHVRKLKALISTVQDHYPERLRAALLIRAPAIFELTWKMIKPWIDPVTAAKVHFLPGGAKEAAALAAFIEPSKLPNCYPGGECAADAVPGLPDEPTVALQ</sequence>
<dbReference type="SUPFAM" id="SSF52087">
    <property type="entry name" value="CRAL/TRIO domain"/>
    <property type="match status" value="1"/>
</dbReference>
<dbReference type="PaxDb" id="2903-EOD14768"/>
<dbReference type="KEGG" id="ehx:EMIHUDRAFT_432628"/>
<dbReference type="SUPFAM" id="SSF46938">
    <property type="entry name" value="CRAL/TRIO N-terminal domain"/>
    <property type="match status" value="1"/>
</dbReference>
<evidence type="ECO:0000313" key="3">
    <source>
        <dbReference type="Proteomes" id="UP000013827"/>
    </source>
</evidence>
<dbReference type="InterPro" id="IPR036865">
    <property type="entry name" value="CRAL-TRIO_dom_sf"/>
</dbReference>
<dbReference type="AlphaFoldDB" id="A0A0D3IU33"/>
<dbReference type="InterPro" id="IPR052578">
    <property type="entry name" value="PI_Transfer_CRAL-TRIO"/>
</dbReference>
<dbReference type="RefSeq" id="XP_005767197.1">
    <property type="nucleotide sequence ID" value="XM_005767140.1"/>
</dbReference>
<dbReference type="InterPro" id="IPR036273">
    <property type="entry name" value="CRAL/TRIO_N_dom_sf"/>
</dbReference>
<dbReference type="eggNOG" id="KOG1470">
    <property type="taxonomic scope" value="Eukaryota"/>
</dbReference>
<name>A0A0D3IU33_EMIH1</name>
<dbReference type="CDD" id="cd00170">
    <property type="entry name" value="SEC14"/>
    <property type="match status" value="1"/>
</dbReference>
<organism evidence="2 3">
    <name type="scientific">Emiliania huxleyi (strain CCMP1516)</name>
    <dbReference type="NCBI Taxonomy" id="280463"/>
    <lineage>
        <taxon>Eukaryota</taxon>
        <taxon>Haptista</taxon>
        <taxon>Haptophyta</taxon>
        <taxon>Prymnesiophyceae</taxon>
        <taxon>Isochrysidales</taxon>
        <taxon>Noelaerhabdaceae</taxon>
        <taxon>Emiliania</taxon>
    </lineage>
</organism>
<dbReference type="GO" id="GO:0008526">
    <property type="term" value="F:phosphatidylinositol transfer activity"/>
    <property type="evidence" value="ECO:0007669"/>
    <property type="project" value="TreeGrafter"/>
</dbReference>
<evidence type="ECO:0000313" key="2">
    <source>
        <dbReference type="EnsemblProtists" id="EOD14768"/>
    </source>
</evidence>
<dbReference type="SMART" id="SM01100">
    <property type="entry name" value="CRAL_TRIO_N"/>
    <property type="match status" value="1"/>
</dbReference>
<dbReference type="PROSITE" id="PS50191">
    <property type="entry name" value="CRAL_TRIO"/>
    <property type="match status" value="1"/>
</dbReference>
<dbReference type="HOGENOM" id="CLU_1149025_0_0_1"/>
<protein>
    <recommendedName>
        <fullName evidence="1">CRAL-TRIO domain-containing protein</fullName>
    </recommendedName>
</protein>
<dbReference type="Pfam" id="PF00650">
    <property type="entry name" value="CRAL_TRIO"/>
    <property type="match status" value="1"/>
</dbReference>
<keyword evidence="3" id="KW-1185">Reference proteome</keyword>
<accession>A0A0D3IU33</accession>
<evidence type="ECO:0000259" key="1">
    <source>
        <dbReference type="PROSITE" id="PS50191"/>
    </source>
</evidence>
<dbReference type="InterPro" id="IPR011074">
    <property type="entry name" value="CRAL/TRIO_N_dom"/>
</dbReference>
<dbReference type="GeneID" id="17260972"/>
<dbReference type="Gene3D" id="3.40.525.10">
    <property type="entry name" value="CRAL-TRIO lipid binding domain"/>
    <property type="match status" value="1"/>
</dbReference>
<dbReference type="InterPro" id="IPR001251">
    <property type="entry name" value="CRAL-TRIO_dom"/>
</dbReference>
<dbReference type="Proteomes" id="UP000013827">
    <property type="component" value="Unassembled WGS sequence"/>
</dbReference>
<dbReference type="PANTHER" id="PTHR45824">
    <property type="entry name" value="GH16843P"/>
    <property type="match status" value="1"/>
</dbReference>
<dbReference type="OMA" id="ERTQACA"/>
<dbReference type="EnsemblProtists" id="EOD14768">
    <property type="protein sequence ID" value="EOD14768"/>
    <property type="gene ID" value="EMIHUDRAFT_432628"/>
</dbReference>
<feature type="domain" description="CRAL-TRIO" evidence="1">
    <location>
        <begin position="63"/>
        <end position="228"/>
    </location>
</feature>
<proteinExistence type="predicted"/>
<dbReference type="PANTHER" id="PTHR45824:SF29">
    <property type="entry name" value="GH16843P"/>
    <property type="match status" value="1"/>
</dbReference>
<dbReference type="Pfam" id="PF03765">
    <property type="entry name" value="CRAL_TRIO_N"/>
    <property type="match status" value="1"/>
</dbReference>
<dbReference type="SMART" id="SM00516">
    <property type="entry name" value="SEC14"/>
    <property type="match status" value="1"/>
</dbReference>
<reference evidence="3" key="1">
    <citation type="journal article" date="2013" name="Nature">
        <title>Pan genome of the phytoplankton Emiliania underpins its global distribution.</title>
        <authorList>
            <person name="Read B.A."/>
            <person name="Kegel J."/>
            <person name="Klute M.J."/>
            <person name="Kuo A."/>
            <person name="Lefebvre S.C."/>
            <person name="Maumus F."/>
            <person name="Mayer C."/>
            <person name="Miller J."/>
            <person name="Monier A."/>
            <person name="Salamov A."/>
            <person name="Young J."/>
            <person name="Aguilar M."/>
            <person name="Claverie J.M."/>
            <person name="Frickenhaus S."/>
            <person name="Gonzalez K."/>
            <person name="Herman E.K."/>
            <person name="Lin Y.C."/>
            <person name="Napier J."/>
            <person name="Ogata H."/>
            <person name="Sarno A.F."/>
            <person name="Shmutz J."/>
            <person name="Schroeder D."/>
            <person name="de Vargas C."/>
            <person name="Verret F."/>
            <person name="von Dassow P."/>
            <person name="Valentin K."/>
            <person name="Van de Peer Y."/>
            <person name="Wheeler G."/>
            <person name="Dacks J.B."/>
            <person name="Delwiche C.F."/>
            <person name="Dyhrman S.T."/>
            <person name="Glockner G."/>
            <person name="John U."/>
            <person name="Richards T."/>
            <person name="Worden A.Z."/>
            <person name="Zhang X."/>
            <person name="Grigoriev I.V."/>
            <person name="Allen A.E."/>
            <person name="Bidle K."/>
            <person name="Borodovsky M."/>
            <person name="Bowler C."/>
            <person name="Brownlee C."/>
            <person name="Cock J.M."/>
            <person name="Elias M."/>
            <person name="Gladyshev V.N."/>
            <person name="Groth M."/>
            <person name="Guda C."/>
            <person name="Hadaegh A."/>
            <person name="Iglesias-Rodriguez M.D."/>
            <person name="Jenkins J."/>
            <person name="Jones B.M."/>
            <person name="Lawson T."/>
            <person name="Leese F."/>
            <person name="Lindquist E."/>
            <person name="Lobanov A."/>
            <person name="Lomsadze A."/>
            <person name="Malik S.B."/>
            <person name="Marsh M.E."/>
            <person name="Mackinder L."/>
            <person name="Mock T."/>
            <person name="Mueller-Roeber B."/>
            <person name="Pagarete A."/>
            <person name="Parker M."/>
            <person name="Probert I."/>
            <person name="Quesneville H."/>
            <person name="Raines C."/>
            <person name="Rensing S.A."/>
            <person name="Riano-Pachon D.M."/>
            <person name="Richier S."/>
            <person name="Rokitta S."/>
            <person name="Shiraiwa Y."/>
            <person name="Soanes D.M."/>
            <person name="van der Giezen M."/>
            <person name="Wahlund T.M."/>
            <person name="Williams B."/>
            <person name="Wilson W."/>
            <person name="Wolfe G."/>
            <person name="Wurch L.L."/>
        </authorList>
    </citation>
    <scope>NUCLEOTIDE SEQUENCE</scope>
</reference>
<reference evidence="2" key="2">
    <citation type="submission" date="2024-10" db="UniProtKB">
        <authorList>
            <consortium name="EnsemblProtists"/>
        </authorList>
    </citation>
    <scope>IDENTIFICATION</scope>
</reference>